<gene>
    <name evidence="2" type="ORF">BDZ90DRAFT_278820</name>
</gene>
<feature type="region of interest" description="Disordered" evidence="1">
    <location>
        <begin position="1"/>
        <end position="107"/>
    </location>
</feature>
<accession>A0A316UZ78</accession>
<protein>
    <submittedName>
        <fullName evidence="2">Uncharacterized protein</fullName>
    </submittedName>
</protein>
<organism evidence="2 3">
    <name type="scientific">Jaminaea rosea</name>
    <dbReference type="NCBI Taxonomy" id="1569628"/>
    <lineage>
        <taxon>Eukaryota</taxon>
        <taxon>Fungi</taxon>
        <taxon>Dikarya</taxon>
        <taxon>Basidiomycota</taxon>
        <taxon>Ustilaginomycotina</taxon>
        <taxon>Exobasidiomycetes</taxon>
        <taxon>Microstromatales</taxon>
        <taxon>Microstromatales incertae sedis</taxon>
        <taxon>Jaminaea</taxon>
    </lineage>
</organism>
<feature type="compositionally biased region" description="Low complexity" evidence="1">
    <location>
        <begin position="9"/>
        <end position="34"/>
    </location>
</feature>
<evidence type="ECO:0000313" key="3">
    <source>
        <dbReference type="Proteomes" id="UP000245884"/>
    </source>
</evidence>
<name>A0A316UZ78_9BASI</name>
<dbReference type="Proteomes" id="UP000245884">
    <property type="component" value="Unassembled WGS sequence"/>
</dbReference>
<proteinExistence type="predicted"/>
<evidence type="ECO:0000313" key="2">
    <source>
        <dbReference type="EMBL" id="PWN28455.1"/>
    </source>
</evidence>
<dbReference type="EMBL" id="KZ819665">
    <property type="protein sequence ID" value="PWN28455.1"/>
    <property type="molecule type" value="Genomic_DNA"/>
</dbReference>
<reference evidence="2 3" key="1">
    <citation type="journal article" date="2018" name="Mol. Biol. Evol.">
        <title>Broad Genomic Sampling Reveals a Smut Pathogenic Ancestry of the Fungal Clade Ustilaginomycotina.</title>
        <authorList>
            <person name="Kijpornyongpan T."/>
            <person name="Mondo S.J."/>
            <person name="Barry K."/>
            <person name="Sandor L."/>
            <person name="Lee J."/>
            <person name="Lipzen A."/>
            <person name="Pangilinan J."/>
            <person name="LaButti K."/>
            <person name="Hainaut M."/>
            <person name="Henrissat B."/>
            <person name="Grigoriev I.V."/>
            <person name="Spatafora J.W."/>
            <person name="Aime M.C."/>
        </authorList>
    </citation>
    <scope>NUCLEOTIDE SEQUENCE [LARGE SCALE GENOMIC DNA]</scope>
    <source>
        <strain evidence="2 3">MCA 5214</strain>
    </source>
</reference>
<dbReference type="STRING" id="1569628.A0A316UZ78"/>
<dbReference type="AlphaFoldDB" id="A0A316UZ78"/>
<sequence length="184" mass="19191">MSTSQRYQAHSPDAVAPPSASAGPSTARRPSSAAMDEDDATDEERPSATPASARGRRRSSASTRPRKPSISAGGAAANDGSASASAPIPGSAASAQAVKASRGPNSQVNYKIKFHKSRDRYHKVLEQNTELTKGYREAQAKERKLDEELNWIVDSIAKARPELLAAEGATMATGTGAVGNAMQG</sequence>
<dbReference type="OrthoDB" id="2442602at2759"/>
<feature type="compositionally biased region" description="Low complexity" evidence="1">
    <location>
        <begin position="68"/>
        <end position="97"/>
    </location>
</feature>
<feature type="compositionally biased region" description="Basic residues" evidence="1">
    <location>
        <begin position="54"/>
        <end position="67"/>
    </location>
</feature>
<keyword evidence="3" id="KW-1185">Reference proteome</keyword>
<dbReference type="RefSeq" id="XP_025363067.1">
    <property type="nucleotide sequence ID" value="XM_025509120.1"/>
</dbReference>
<evidence type="ECO:0000256" key="1">
    <source>
        <dbReference type="SAM" id="MobiDB-lite"/>
    </source>
</evidence>
<dbReference type="GeneID" id="37030943"/>